<dbReference type="InterPro" id="IPR050549">
    <property type="entry name" value="MFS_Trehalose_Transporter"/>
</dbReference>
<accession>A0ABN7PR38</accession>
<dbReference type="InterPro" id="IPR036259">
    <property type="entry name" value="MFS_trans_sf"/>
</dbReference>
<dbReference type="InterPro" id="IPR011701">
    <property type="entry name" value="MFS"/>
</dbReference>
<dbReference type="Gene3D" id="1.20.1250.20">
    <property type="entry name" value="MFS general substrate transporter like domains"/>
    <property type="match status" value="1"/>
</dbReference>
<protein>
    <submittedName>
        <fullName evidence="1">Uncharacterized protein</fullName>
    </submittedName>
</protein>
<dbReference type="Proteomes" id="UP001153148">
    <property type="component" value="Unassembled WGS sequence"/>
</dbReference>
<dbReference type="PANTHER" id="PTHR48021:SF1">
    <property type="entry name" value="GH07001P-RELATED"/>
    <property type="match status" value="1"/>
</dbReference>
<name>A0ABN7PR38_TIMPD</name>
<dbReference type="SUPFAM" id="SSF103473">
    <property type="entry name" value="MFS general substrate transporter"/>
    <property type="match status" value="1"/>
</dbReference>
<dbReference type="EMBL" id="CAJPIN010080230">
    <property type="protein sequence ID" value="CAG2068033.1"/>
    <property type="molecule type" value="Genomic_DNA"/>
</dbReference>
<sequence length="238" mass="25985">MATVFSSYIRRGAKNKSQCAFNEKQHFAPVVYAATLGSVCCGTVMGWTSPAIPILQNRTEESDGNLTEFNASVFADAGASSNDTEVTLLFSDEDVSWIGSLAPLGAVAGALPAGHLANAFGRRWVLLWLNVPYLLGWVLITTMDKSVSGQFVMLVQSNFYRKEVYEYPLRWPHAPSEATGVRNPDLPVIGSLVYRESEALDHAATEVGDNYFHVISLGSATPNGGATRRQHWCCTHLR</sequence>
<organism evidence="1 2">
    <name type="scientific">Timema podura</name>
    <name type="common">Walking stick</name>
    <dbReference type="NCBI Taxonomy" id="61482"/>
    <lineage>
        <taxon>Eukaryota</taxon>
        <taxon>Metazoa</taxon>
        <taxon>Ecdysozoa</taxon>
        <taxon>Arthropoda</taxon>
        <taxon>Hexapoda</taxon>
        <taxon>Insecta</taxon>
        <taxon>Pterygota</taxon>
        <taxon>Neoptera</taxon>
        <taxon>Polyneoptera</taxon>
        <taxon>Phasmatodea</taxon>
        <taxon>Timematodea</taxon>
        <taxon>Timematoidea</taxon>
        <taxon>Timematidae</taxon>
        <taxon>Timema</taxon>
    </lineage>
</organism>
<feature type="non-terminal residue" evidence="1">
    <location>
        <position position="238"/>
    </location>
</feature>
<reference evidence="1" key="1">
    <citation type="submission" date="2021-03" db="EMBL/GenBank/DDBJ databases">
        <authorList>
            <person name="Tran Van P."/>
        </authorList>
    </citation>
    <scope>NUCLEOTIDE SEQUENCE</scope>
</reference>
<keyword evidence="2" id="KW-1185">Reference proteome</keyword>
<proteinExistence type="predicted"/>
<dbReference type="PANTHER" id="PTHR48021">
    <property type="match status" value="1"/>
</dbReference>
<gene>
    <name evidence="1" type="ORF">TPAB3V08_LOCUS14976</name>
</gene>
<evidence type="ECO:0000313" key="2">
    <source>
        <dbReference type="Proteomes" id="UP001153148"/>
    </source>
</evidence>
<evidence type="ECO:0000313" key="1">
    <source>
        <dbReference type="EMBL" id="CAG2068033.1"/>
    </source>
</evidence>
<dbReference type="Pfam" id="PF07690">
    <property type="entry name" value="MFS_1"/>
    <property type="match status" value="1"/>
</dbReference>
<comment type="caution">
    <text evidence="1">The sequence shown here is derived from an EMBL/GenBank/DDBJ whole genome shotgun (WGS) entry which is preliminary data.</text>
</comment>